<evidence type="ECO:0000313" key="1">
    <source>
        <dbReference type="EMBL" id="ABP70263.1"/>
    </source>
</evidence>
<dbReference type="Pfam" id="PF04883">
    <property type="entry name" value="HK97-gp10_like"/>
    <property type="match status" value="1"/>
</dbReference>
<organism evidence="1">
    <name type="scientific">Cereibacter sphaeroides (strain ATCC 17025 / ATH 2.4.3)</name>
    <name type="common">Rhodobacter sphaeroides</name>
    <dbReference type="NCBI Taxonomy" id="349102"/>
    <lineage>
        <taxon>Bacteria</taxon>
        <taxon>Pseudomonadati</taxon>
        <taxon>Pseudomonadota</taxon>
        <taxon>Alphaproteobacteria</taxon>
        <taxon>Rhodobacterales</taxon>
        <taxon>Paracoccaceae</taxon>
        <taxon>Cereibacter</taxon>
    </lineage>
</organism>
<reference evidence="1" key="1">
    <citation type="submission" date="2007-04" db="EMBL/GenBank/DDBJ databases">
        <title>Complete sequence of chromosome of Rhodobacter sphaeroides ATCC 17025.</title>
        <authorList>
            <consortium name="US DOE Joint Genome Institute"/>
            <person name="Copeland A."/>
            <person name="Lucas S."/>
            <person name="Lapidus A."/>
            <person name="Barry K."/>
            <person name="Detter J.C."/>
            <person name="Glavina del Rio T."/>
            <person name="Hammon N."/>
            <person name="Israni S."/>
            <person name="Dalin E."/>
            <person name="Tice H."/>
            <person name="Pitluck S."/>
            <person name="Chertkov O."/>
            <person name="Brettin T."/>
            <person name="Bruce D."/>
            <person name="Han C."/>
            <person name="Schmutz J."/>
            <person name="Larimer F."/>
            <person name="Land M."/>
            <person name="Hauser L."/>
            <person name="Kyrpides N."/>
            <person name="Kim E."/>
            <person name="Richardson P."/>
            <person name="Mackenzie C."/>
            <person name="Choudhary M."/>
            <person name="Donohue T.J."/>
            <person name="Kaplan S."/>
        </authorList>
    </citation>
    <scope>NUCLEOTIDE SEQUENCE [LARGE SCALE GENOMIC DNA]</scope>
    <source>
        <strain evidence="1">ATCC 17025</strain>
    </source>
</reference>
<accession>A4WS99</accession>
<dbReference type="InterPro" id="IPR010064">
    <property type="entry name" value="HK97-gp10_tail"/>
</dbReference>
<proteinExistence type="predicted"/>
<gene>
    <name evidence="1" type="ordered locus">Rsph17025_1366</name>
</gene>
<dbReference type="AlphaFoldDB" id="A4WS99"/>
<dbReference type="EMBL" id="CP000661">
    <property type="protein sequence ID" value="ABP70263.1"/>
    <property type="molecule type" value="Genomic_DNA"/>
</dbReference>
<dbReference type="eggNOG" id="ENOG50316U7">
    <property type="taxonomic scope" value="Bacteria"/>
</dbReference>
<dbReference type="HOGENOM" id="CLU_127674_2_1_5"/>
<dbReference type="STRING" id="349102.Rsph17025_1366"/>
<dbReference type="BioCyc" id="RSPH349102:G1G8M-1404-MONOMER"/>
<protein>
    <submittedName>
        <fullName evidence="1">Phage protein, HK97 gp10 family</fullName>
    </submittedName>
</protein>
<name>A4WS99_CERS5</name>
<dbReference type="NCBIfam" id="TIGR01725">
    <property type="entry name" value="phge_HK97_gp10"/>
    <property type="match status" value="1"/>
</dbReference>
<dbReference type="KEGG" id="rsq:Rsph17025_1366"/>
<sequence>MANDGGLSRFQKRMRAIPPAVRESVRPALVKQAEAMAATMRAVAPADSGDLRGSIAVTGPGEVTPAYSQPGGAMMVGENQAAVTVGNSDVRYAHLVEYGTKKNDAKPFFWPSVRLHRARAAAAIKRAIGKAVRGTGR</sequence>